<organism evidence="1">
    <name type="scientific">marine sediment metagenome</name>
    <dbReference type="NCBI Taxonomy" id="412755"/>
    <lineage>
        <taxon>unclassified sequences</taxon>
        <taxon>metagenomes</taxon>
        <taxon>ecological metagenomes</taxon>
    </lineage>
</organism>
<reference evidence="1" key="1">
    <citation type="journal article" date="2014" name="Front. Microbiol.">
        <title>High frequency of phylogenetically diverse reductive dehalogenase-homologous genes in deep subseafloor sedimentary metagenomes.</title>
        <authorList>
            <person name="Kawai M."/>
            <person name="Futagami T."/>
            <person name="Toyoda A."/>
            <person name="Takaki Y."/>
            <person name="Nishi S."/>
            <person name="Hori S."/>
            <person name="Arai W."/>
            <person name="Tsubouchi T."/>
            <person name="Morono Y."/>
            <person name="Uchiyama I."/>
            <person name="Ito T."/>
            <person name="Fujiyama A."/>
            <person name="Inagaki F."/>
            <person name="Takami H."/>
        </authorList>
    </citation>
    <scope>NUCLEOTIDE SEQUENCE</scope>
    <source>
        <strain evidence="1">Expedition CK06-06</strain>
    </source>
</reference>
<dbReference type="GO" id="GO:0004748">
    <property type="term" value="F:ribonucleoside-diphosphate reductase activity, thioredoxin disulfide as acceptor"/>
    <property type="evidence" value="ECO:0007669"/>
    <property type="project" value="TreeGrafter"/>
</dbReference>
<dbReference type="GO" id="GO:0031250">
    <property type="term" value="C:anaerobic ribonucleoside-triphosphate reductase complex"/>
    <property type="evidence" value="ECO:0007669"/>
    <property type="project" value="TreeGrafter"/>
</dbReference>
<name>X0XAF4_9ZZZZ</name>
<dbReference type="PANTHER" id="PTHR21075:SF0">
    <property type="entry name" value="ANAEROBIC RIBONUCLEOSIDE-TRIPHOSPHATE REDUCTASE"/>
    <property type="match status" value="1"/>
</dbReference>
<dbReference type="Gene3D" id="3.20.70.20">
    <property type="match status" value="1"/>
</dbReference>
<dbReference type="AlphaFoldDB" id="X0XAF4"/>
<dbReference type="GO" id="GO:0009265">
    <property type="term" value="P:2'-deoxyribonucleotide biosynthetic process"/>
    <property type="evidence" value="ECO:0007669"/>
    <property type="project" value="TreeGrafter"/>
</dbReference>
<accession>X0XAF4</accession>
<feature type="non-terminal residue" evidence="1">
    <location>
        <position position="159"/>
    </location>
</feature>
<evidence type="ECO:0000313" key="1">
    <source>
        <dbReference type="EMBL" id="GAG40045.1"/>
    </source>
</evidence>
<comment type="caution">
    <text evidence="1">The sequence shown here is derived from an EMBL/GenBank/DDBJ whole genome shotgun (WGS) entry which is preliminary data.</text>
</comment>
<gene>
    <name evidence="1" type="ORF">S01H1_69469</name>
</gene>
<dbReference type="PANTHER" id="PTHR21075">
    <property type="entry name" value="ANAEROBIC RIBONUCLEOSIDE-TRIPHOSPHATE REDUCTASE"/>
    <property type="match status" value="1"/>
</dbReference>
<dbReference type="InterPro" id="IPR012833">
    <property type="entry name" value="NrdD"/>
</dbReference>
<proteinExistence type="predicted"/>
<protein>
    <submittedName>
        <fullName evidence="1">Uncharacterized protein</fullName>
    </submittedName>
</protein>
<dbReference type="GO" id="GO:0006260">
    <property type="term" value="P:DNA replication"/>
    <property type="evidence" value="ECO:0007669"/>
    <property type="project" value="InterPro"/>
</dbReference>
<dbReference type="Pfam" id="PF13597">
    <property type="entry name" value="NRDD"/>
    <property type="match status" value="1"/>
</dbReference>
<dbReference type="EMBL" id="BARS01046128">
    <property type="protein sequence ID" value="GAG40045.1"/>
    <property type="molecule type" value="Genomic_DNA"/>
</dbReference>
<dbReference type="GO" id="GO:0008998">
    <property type="term" value="F:ribonucleoside-triphosphate reductase (thioredoxin) activity"/>
    <property type="evidence" value="ECO:0007669"/>
    <property type="project" value="InterPro"/>
</dbReference>
<sequence>MGIELVVPDFLSEKEAIGPGGKNVGCYGDFVEESRRFASLLFEVMLQDDVNKPVFNPCLIIKLRPEVLKDPKCAPLLIEAHKLAESGLPYFANLCSSEQENASYTSMGFRLASDWRGDWELDTMQTGSVDSVIINLPRVMYEAGGRENKFFRILDDQLE</sequence>
<dbReference type="SUPFAM" id="SSF51998">
    <property type="entry name" value="PFL-like glycyl radical enzymes"/>
    <property type="match status" value="1"/>
</dbReference>